<name>A0A9P8CJJ9_9HELO</name>
<comment type="caution">
    <text evidence="2">The sequence shown here is derived from an EMBL/GenBank/DDBJ whole genome shotgun (WGS) entry which is preliminary data.</text>
</comment>
<evidence type="ECO:0000256" key="1">
    <source>
        <dbReference type="SAM" id="MobiDB-lite"/>
    </source>
</evidence>
<evidence type="ECO:0008006" key="4">
    <source>
        <dbReference type="Google" id="ProtNLM"/>
    </source>
</evidence>
<feature type="region of interest" description="Disordered" evidence="1">
    <location>
        <begin position="1043"/>
        <end position="1076"/>
    </location>
</feature>
<dbReference type="PANTHER" id="PTHR37988:SF1">
    <property type="entry name" value="UPF0592 MEMBRANE PROTEIN C7D4.03C"/>
    <property type="match status" value="1"/>
</dbReference>
<feature type="compositionally biased region" description="Polar residues" evidence="1">
    <location>
        <begin position="1045"/>
        <end position="1054"/>
    </location>
</feature>
<gene>
    <name evidence="2" type="ORF">BJ878DRAFT_580648</name>
</gene>
<proteinExistence type="predicted"/>
<feature type="region of interest" description="Disordered" evidence="1">
    <location>
        <begin position="271"/>
        <end position="296"/>
    </location>
</feature>
<feature type="region of interest" description="Disordered" evidence="1">
    <location>
        <begin position="179"/>
        <end position="250"/>
    </location>
</feature>
<dbReference type="Proteomes" id="UP000887226">
    <property type="component" value="Unassembled WGS sequence"/>
</dbReference>
<feature type="region of interest" description="Disordered" evidence="1">
    <location>
        <begin position="152"/>
        <end position="171"/>
    </location>
</feature>
<feature type="compositionally biased region" description="Basic and acidic residues" evidence="1">
    <location>
        <begin position="105"/>
        <end position="115"/>
    </location>
</feature>
<dbReference type="OrthoDB" id="296767at2759"/>
<evidence type="ECO:0000313" key="3">
    <source>
        <dbReference type="Proteomes" id="UP000887226"/>
    </source>
</evidence>
<dbReference type="Pfam" id="PF08578">
    <property type="entry name" value="DUF1765"/>
    <property type="match status" value="1"/>
</dbReference>
<sequence length="1164" mass="130472">MNGVVSTMPVIFNGSTAFPRAQSYNNIPILSKPALARRRTREPDEDEELPRSASYSSIPNIEYAHYAINKDSLRVNSAEVSPSPNSKHNEGKTALTKKRTTTPVREVEVTHERVGGRKSPIAQPKSWIQRASLAKNVREALEAPDQTVFMANDIPPVPSIPQATSDKTKGVSESFATFARKLSSRSPSPSRKSIQDKSPLEPLGNFDASASTVSSSTPRRLSLIQPKLDEPSPVIPSTGPPKISRRQSTIQKLKQRPQNVLMNLTTFASTNSSASSLPRSSADDWSTPRTSTDKVAPLPSFEKLQNLSAEAAPKKDELSTAFRSLENDFTKFQAKTWSLKTNVVRSQLLPFLKNHVNHHSNTNLCPQDLERRAIILNKWWRGLLDVLDCRQNQKVSGVDRPVLLEAAVAIMVRPEWRLGSSMFSPSAERCANRAPERNSLNREESILIDSATTTQFVVDSIYHNIRNMFIENLLSQIIFAVDKMSLRHVPASLVTFCGKAFAYAFFFAPGVAEILVRIWKLDAEGIRRVATELGLPRRPNRVDMDEVIAAFPSHMHTLGWSSARSMSSYLLQAPDIPMSTKLIPWGGPWQGRWCGRDSDMFFVFVKHYFILVEEIIPWGLSLAGKARAPGFVLVQAQILSVLEDTIHRQPVVEPPPVTFDELLSGVDASVATLPSPSNNSTRLMAENRLIMLLRDFMAEQSSEYELARMTFAETFAKLTEATAKKTPVFNHSPCYLLCDFLEEALIVYLRFQQDHCSEQEVDFINWLFWLDVCKKMLESHNTLTELRLFSFIYTIWAVISADERRKESVCLEWLVTEETFDRYFNHWCPMVRAYYMRLLCWRMCRDDGESSDLDTMIFSAVSLLLNAGFGKYLFLKQTSQTSNVLPPSIVPSHPAPGRRLLIIRNDNRTPATSQFVNFDGIIGSSTSRKSGSNSLTTQLASELVKKPDLKITSSTPPPSKQSRWTFLSKILPLSFNSESQESPITLTPGPVKTLEEARQETATARGVLVRNVSSESGTPTITSTHRAFSFKFSLEWPQNYHKQNHQQLKLSSQGTRRRAPSTANSNFRGDRRLVPPRLPAPAQAWIESRVPDIGKEPLPIDPAGDTKTGDSVTRAKYSGRALAEWTLIVGECNNFTERRRDEGVPNLKCVEVPTLGVDGLKKFS</sequence>
<reference evidence="2" key="1">
    <citation type="journal article" date="2021" name="IMA Fungus">
        <title>Genomic characterization of three marine fungi, including Emericellopsis atlantica sp. nov. with signatures of a generalist lifestyle and marine biomass degradation.</title>
        <authorList>
            <person name="Hagestad O.C."/>
            <person name="Hou L."/>
            <person name="Andersen J.H."/>
            <person name="Hansen E.H."/>
            <person name="Altermark B."/>
            <person name="Li C."/>
            <person name="Kuhnert E."/>
            <person name="Cox R.J."/>
            <person name="Crous P.W."/>
            <person name="Spatafora J.W."/>
            <person name="Lail K."/>
            <person name="Amirebrahimi M."/>
            <person name="Lipzen A."/>
            <person name="Pangilinan J."/>
            <person name="Andreopoulos W."/>
            <person name="Hayes R.D."/>
            <person name="Ng V."/>
            <person name="Grigoriev I.V."/>
            <person name="Jackson S.A."/>
            <person name="Sutton T.D.S."/>
            <person name="Dobson A.D.W."/>
            <person name="Rama T."/>
        </authorList>
    </citation>
    <scope>NUCLEOTIDE SEQUENCE</scope>
    <source>
        <strain evidence="2">TRa3180A</strain>
    </source>
</reference>
<dbReference type="InterPro" id="IPR013887">
    <property type="entry name" value="UPF0592"/>
</dbReference>
<keyword evidence="3" id="KW-1185">Reference proteome</keyword>
<dbReference type="AlphaFoldDB" id="A0A9P8CJJ9"/>
<feature type="compositionally biased region" description="Polar residues" evidence="1">
    <location>
        <begin position="76"/>
        <end position="86"/>
    </location>
</feature>
<feature type="compositionally biased region" description="Low complexity" evidence="1">
    <location>
        <begin position="180"/>
        <end position="192"/>
    </location>
</feature>
<dbReference type="EMBL" id="MU253768">
    <property type="protein sequence ID" value="KAG9247606.1"/>
    <property type="molecule type" value="Genomic_DNA"/>
</dbReference>
<feature type="region of interest" description="Disordered" evidence="1">
    <location>
        <begin position="76"/>
        <end position="119"/>
    </location>
</feature>
<evidence type="ECO:0000313" key="2">
    <source>
        <dbReference type="EMBL" id="KAG9247606.1"/>
    </source>
</evidence>
<organism evidence="2 3">
    <name type="scientific">Calycina marina</name>
    <dbReference type="NCBI Taxonomy" id="1763456"/>
    <lineage>
        <taxon>Eukaryota</taxon>
        <taxon>Fungi</taxon>
        <taxon>Dikarya</taxon>
        <taxon>Ascomycota</taxon>
        <taxon>Pezizomycotina</taxon>
        <taxon>Leotiomycetes</taxon>
        <taxon>Helotiales</taxon>
        <taxon>Pezizellaceae</taxon>
        <taxon>Calycina</taxon>
    </lineage>
</organism>
<dbReference type="PANTHER" id="PTHR37988">
    <property type="entry name" value="UPF0592 MEMBRANE PROTEIN C7D4.03C"/>
    <property type="match status" value="1"/>
</dbReference>
<feature type="compositionally biased region" description="Polar residues" evidence="1">
    <location>
        <begin position="208"/>
        <end position="219"/>
    </location>
</feature>
<feature type="compositionally biased region" description="Low complexity" evidence="1">
    <location>
        <begin position="271"/>
        <end position="280"/>
    </location>
</feature>
<accession>A0A9P8CJJ9</accession>
<protein>
    <recommendedName>
        <fullName evidence="4">DUF1765-domain-containing protein</fullName>
    </recommendedName>
</protein>